<protein>
    <submittedName>
        <fullName evidence="1">Uncharacterized protein</fullName>
    </submittedName>
</protein>
<evidence type="ECO:0000313" key="2">
    <source>
        <dbReference type="Proteomes" id="UP000002287"/>
    </source>
</evidence>
<dbReference type="AlphaFoldDB" id="A4JVV6"/>
<dbReference type="KEGG" id="bvi:Bcep1808_7534"/>
<keyword evidence="1" id="KW-0614">Plasmid</keyword>
<accession>A4JVV6</accession>
<dbReference type="Proteomes" id="UP000002287">
    <property type="component" value="Plasmid pBVIE03"/>
</dbReference>
<dbReference type="HOGENOM" id="CLU_2477480_0_0_4"/>
<organism evidence="1 2">
    <name type="scientific">Burkholderia vietnamiensis (strain G4 / LMG 22486)</name>
    <name type="common">Burkholderia cepacia (strain R1808)</name>
    <dbReference type="NCBI Taxonomy" id="269482"/>
    <lineage>
        <taxon>Bacteria</taxon>
        <taxon>Pseudomonadati</taxon>
        <taxon>Pseudomonadota</taxon>
        <taxon>Betaproteobacteria</taxon>
        <taxon>Burkholderiales</taxon>
        <taxon>Burkholderiaceae</taxon>
        <taxon>Burkholderia</taxon>
        <taxon>Burkholderia cepacia complex</taxon>
    </lineage>
</organism>
<geneLocation type="plasmid" evidence="1 2">
    <name>pBVIE03</name>
</geneLocation>
<proteinExistence type="predicted"/>
<reference evidence="1 2" key="1">
    <citation type="submission" date="2007-03" db="EMBL/GenBank/DDBJ databases">
        <title>Complete sequence of plasmid pBVIE03 of Burkholderia vietnamiensis G4.</title>
        <authorList>
            <consortium name="US DOE Joint Genome Institute"/>
            <person name="Copeland A."/>
            <person name="Lucas S."/>
            <person name="Lapidus A."/>
            <person name="Barry K."/>
            <person name="Detter J.C."/>
            <person name="Glavina del Rio T."/>
            <person name="Hammon N."/>
            <person name="Israni S."/>
            <person name="Dalin E."/>
            <person name="Tice H."/>
            <person name="Pitluck S."/>
            <person name="Chain P."/>
            <person name="Malfatti S."/>
            <person name="Shin M."/>
            <person name="Vergez L."/>
            <person name="Schmutz J."/>
            <person name="Larimer F."/>
            <person name="Land M."/>
            <person name="Hauser L."/>
            <person name="Kyrpides N."/>
            <person name="Tiedje J."/>
            <person name="Richardson P."/>
        </authorList>
    </citation>
    <scope>NUCLEOTIDE SEQUENCE [LARGE SCALE GENOMIC DNA]</scope>
    <source>
        <strain evidence="2">G4 / LMG 22486</strain>
        <plasmid evidence="1 2">pBVIE03</plasmid>
    </source>
</reference>
<dbReference type="EMBL" id="CP000619">
    <property type="protein sequence ID" value="ABO60409.1"/>
    <property type="molecule type" value="Genomic_DNA"/>
</dbReference>
<gene>
    <name evidence="1" type="ordered locus">Bcep1808_7534</name>
</gene>
<sequence length="87" mass="9874">MTTTSAMGFSVGARVRVVPEVKVRYFEWSEQAKRGGWTGTIKSLCGKTFADHVYVDFDLQPRQRHQRTREFIAIRDLALVGLTERGG</sequence>
<evidence type="ECO:0000313" key="1">
    <source>
        <dbReference type="EMBL" id="ABO60409.1"/>
    </source>
</evidence>
<name>A4JVV6_BURVG</name>